<feature type="transmembrane region" description="Helical" evidence="1">
    <location>
        <begin position="50"/>
        <end position="77"/>
    </location>
</feature>
<keyword evidence="3" id="KW-1185">Reference proteome</keyword>
<dbReference type="AlphaFoldDB" id="A0A0V7ZYL8"/>
<dbReference type="EMBL" id="LMTZ01000024">
    <property type="protein sequence ID" value="KST69407.1"/>
    <property type="molecule type" value="Genomic_DNA"/>
</dbReference>
<accession>A0A0V7ZYL8</accession>
<evidence type="ECO:0000256" key="1">
    <source>
        <dbReference type="SAM" id="Phobius"/>
    </source>
</evidence>
<protein>
    <submittedName>
        <fullName evidence="2">Uncharacterized protein</fullName>
    </submittedName>
</protein>
<evidence type="ECO:0000313" key="2">
    <source>
        <dbReference type="EMBL" id="KST69407.1"/>
    </source>
</evidence>
<gene>
    <name evidence="2" type="ORF">BC008_35385</name>
</gene>
<keyword evidence="1" id="KW-1133">Transmembrane helix</keyword>
<name>A0A0V7ZYL8_9CYAN</name>
<keyword evidence="1" id="KW-0812">Transmembrane</keyword>
<keyword evidence="1" id="KW-0472">Membrane</keyword>
<proteinExistence type="predicted"/>
<sequence length="79" mass="9444">METKKLPNLEDLQLKYRSVDLNKTNNNISTRIVSNYREENQLISNVEVEIVLALIQILKYFTITFFFVYFFSSFFLIPQ</sequence>
<dbReference type="RefSeq" id="WP_027844054.1">
    <property type="nucleotide sequence ID" value="NZ_LMTZ01000024.1"/>
</dbReference>
<reference evidence="2 3" key="1">
    <citation type="journal article" date="2015" name="Genome Announc.">
        <title>Draft Genome of the Euendolithic (true boring) Cyanobacterium Mastigocoleus testarum strain BC008.</title>
        <authorList>
            <person name="Guida B.S."/>
            <person name="Garcia-Pichel F."/>
        </authorList>
    </citation>
    <scope>NUCLEOTIDE SEQUENCE [LARGE SCALE GENOMIC DNA]</scope>
    <source>
        <strain evidence="2 3">BC008</strain>
    </source>
</reference>
<comment type="caution">
    <text evidence="2">The sequence shown here is derived from an EMBL/GenBank/DDBJ whole genome shotgun (WGS) entry which is preliminary data.</text>
</comment>
<dbReference type="Proteomes" id="UP000053372">
    <property type="component" value="Unassembled WGS sequence"/>
</dbReference>
<organism evidence="2 3">
    <name type="scientific">Mastigocoleus testarum BC008</name>
    <dbReference type="NCBI Taxonomy" id="371196"/>
    <lineage>
        <taxon>Bacteria</taxon>
        <taxon>Bacillati</taxon>
        <taxon>Cyanobacteriota</taxon>
        <taxon>Cyanophyceae</taxon>
        <taxon>Nostocales</taxon>
        <taxon>Hapalosiphonaceae</taxon>
        <taxon>Mastigocoleus</taxon>
    </lineage>
</organism>
<evidence type="ECO:0000313" key="3">
    <source>
        <dbReference type="Proteomes" id="UP000053372"/>
    </source>
</evidence>